<dbReference type="RefSeq" id="WP_203007067.1">
    <property type="nucleotide sequence ID" value="NZ_JADWYU010000144.1"/>
</dbReference>
<feature type="region of interest" description="Disordered" evidence="1">
    <location>
        <begin position="189"/>
        <end position="209"/>
    </location>
</feature>
<evidence type="ECO:0000313" key="3">
    <source>
        <dbReference type="EMBL" id="MBL7632855.1"/>
    </source>
</evidence>
<evidence type="ECO:0000313" key="4">
    <source>
        <dbReference type="Proteomes" id="UP000604475"/>
    </source>
</evidence>
<evidence type="ECO:0000256" key="1">
    <source>
        <dbReference type="SAM" id="MobiDB-lite"/>
    </source>
</evidence>
<feature type="region of interest" description="Disordered" evidence="1">
    <location>
        <begin position="312"/>
        <end position="342"/>
    </location>
</feature>
<reference evidence="3" key="1">
    <citation type="submission" date="2020-12" db="EMBL/GenBank/DDBJ databases">
        <title>Genomic characterization of non-nitrogen-fixing Frankia strains.</title>
        <authorList>
            <person name="Carlos-Shanley C."/>
            <person name="Guerra T."/>
            <person name="Hahn D."/>
        </authorList>
    </citation>
    <scope>NUCLEOTIDE SEQUENCE</scope>
    <source>
        <strain evidence="3">CN6</strain>
    </source>
</reference>
<dbReference type="AlphaFoldDB" id="A0A937RMB1"/>
<proteinExistence type="predicted"/>
<dbReference type="EMBL" id="JAEACQ010000353">
    <property type="protein sequence ID" value="MBL7632855.1"/>
    <property type="molecule type" value="Genomic_DNA"/>
</dbReference>
<evidence type="ECO:0000256" key="2">
    <source>
        <dbReference type="SAM" id="Phobius"/>
    </source>
</evidence>
<feature type="transmembrane region" description="Helical" evidence="2">
    <location>
        <begin position="49"/>
        <end position="71"/>
    </location>
</feature>
<accession>A0A937RMB1</accession>
<keyword evidence="2" id="KW-0472">Membrane</keyword>
<comment type="caution">
    <text evidence="3">The sequence shown here is derived from an EMBL/GenBank/DDBJ whole genome shotgun (WGS) entry which is preliminary data.</text>
</comment>
<dbReference type="Proteomes" id="UP000604475">
    <property type="component" value="Unassembled WGS sequence"/>
</dbReference>
<protein>
    <submittedName>
        <fullName evidence="3">Uncharacterized protein</fullName>
    </submittedName>
</protein>
<organism evidence="3 4">
    <name type="scientific">Frankia nepalensis</name>
    <dbReference type="NCBI Taxonomy" id="1836974"/>
    <lineage>
        <taxon>Bacteria</taxon>
        <taxon>Bacillati</taxon>
        <taxon>Actinomycetota</taxon>
        <taxon>Actinomycetes</taxon>
        <taxon>Frankiales</taxon>
        <taxon>Frankiaceae</taxon>
        <taxon>Frankia</taxon>
    </lineage>
</organism>
<keyword evidence="4" id="KW-1185">Reference proteome</keyword>
<name>A0A937RMB1_9ACTN</name>
<keyword evidence="2" id="KW-0812">Transmembrane</keyword>
<sequence length="342" mass="34504">MNGTPPASSDDTVAGWLRAAAGQLEVRPPAGLLPAALATVPAARRRRRLAVAVPAGAAVLAAVVIGAGVLVGGRAGSQTTIQPAAGSPTVVRGPAPAIPSEVPAAASGPPLQLRYVDTPRLLTLTDAQRDEIDAHCAPEAARLIIAVADRWGVLAFLTGDYGAGMCRTFNGPAAVPDLTDINGPILWSGDRHDLTKPPTSPVEVFSSGGDGSGGPIEWNARQWAVGQVSPQVALLVAALPTTDAVVVPFEPSTGAFIVRIQVTAPNFAQFQAIGQMPLTLYAYSSAGELLARSTATMCNPVPVCGSAPEVAQTRLPSPSSAVTATATSSMGGPADPATPAAG</sequence>
<feature type="compositionally biased region" description="Low complexity" evidence="1">
    <location>
        <begin position="316"/>
        <end position="342"/>
    </location>
</feature>
<keyword evidence="2" id="KW-1133">Transmembrane helix</keyword>
<gene>
    <name evidence="3" type="ORF">I7412_38015</name>
</gene>